<dbReference type="Pfam" id="PF00005">
    <property type="entry name" value="ABC_tran"/>
    <property type="match status" value="2"/>
</dbReference>
<evidence type="ECO:0000313" key="7">
    <source>
        <dbReference type="EMBL" id="WIY50478.1"/>
    </source>
</evidence>
<evidence type="ECO:0000256" key="1">
    <source>
        <dbReference type="ARBA" id="ARBA00022475"/>
    </source>
</evidence>
<feature type="compositionally biased region" description="Low complexity" evidence="5">
    <location>
        <begin position="293"/>
        <end position="305"/>
    </location>
</feature>
<dbReference type="Proteomes" id="UP001242732">
    <property type="component" value="Chromosome"/>
</dbReference>
<dbReference type="Gene3D" id="3.40.50.300">
    <property type="entry name" value="P-loop containing nucleotide triphosphate hydrolases"/>
    <property type="match status" value="2"/>
</dbReference>
<dbReference type="InterPro" id="IPR003439">
    <property type="entry name" value="ABC_transporter-like_ATP-bd"/>
</dbReference>
<dbReference type="GO" id="GO:0005524">
    <property type="term" value="F:ATP binding"/>
    <property type="evidence" value="ECO:0007669"/>
    <property type="project" value="UniProtKB-KW"/>
</dbReference>
<dbReference type="InterPro" id="IPR050611">
    <property type="entry name" value="ABCF"/>
</dbReference>
<keyword evidence="2" id="KW-0677">Repeat</keyword>
<dbReference type="RefSeq" id="WP_041827935.1">
    <property type="nucleotide sequence ID" value="NZ_CP023687.1"/>
</dbReference>
<feature type="domain" description="ABC transporter" evidence="6">
    <location>
        <begin position="40"/>
        <end position="273"/>
    </location>
</feature>
<evidence type="ECO:0000256" key="4">
    <source>
        <dbReference type="ARBA" id="ARBA00022840"/>
    </source>
</evidence>
<dbReference type="PANTHER" id="PTHR19211">
    <property type="entry name" value="ATP-BINDING TRANSPORT PROTEIN-RELATED"/>
    <property type="match status" value="1"/>
</dbReference>
<gene>
    <name evidence="7" type="ORF">QRO08_07900</name>
</gene>
<protein>
    <submittedName>
        <fullName evidence="7">ABC-F family ATP-binding cassette domain-containing protein</fullName>
    </submittedName>
</protein>
<keyword evidence="3" id="KW-0547">Nucleotide-binding</keyword>
<feature type="region of interest" description="Disordered" evidence="5">
    <location>
        <begin position="276"/>
        <end position="340"/>
    </location>
</feature>
<dbReference type="EMBL" id="CP127363">
    <property type="protein sequence ID" value="WIY50478.1"/>
    <property type="molecule type" value="Genomic_DNA"/>
</dbReference>
<feature type="domain" description="ABC transporter" evidence="6">
    <location>
        <begin position="376"/>
        <end position="575"/>
    </location>
</feature>
<dbReference type="CDD" id="cd03221">
    <property type="entry name" value="ABCF_EF-3"/>
    <property type="match status" value="1"/>
</dbReference>
<dbReference type="SMART" id="SM00382">
    <property type="entry name" value="AAA"/>
    <property type="match status" value="2"/>
</dbReference>
<dbReference type="InterPro" id="IPR027417">
    <property type="entry name" value="P-loop_NTPase"/>
</dbReference>
<dbReference type="PROSITE" id="PS50893">
    <property type="entry name" value="ABC_TRANSPORTER_2"/>
    <property type="match status" value="2"/>
</dbReference>
<organism evidence="7 8">
    <name type="scientific">Paracidovorax citrulli</name>
    <name type="common">Acidovorax citrulli</name>
    <dbReference type="NCBI Taxonomy" id="80869"/>
    <lineage>
        <taxon>Bacteria</taxon>
        <taxon>Pseudomonadati</taxon>
        <taxon>Pseudomonadota</taxon>
        <taxon>Betaproteobacteria</taxon>
        <taxon>Burkholderiales</taxon>
        <taxon>Comamonadaceae</taxon>
        <taxon>Paracidovorax</taxon>
    </lineage>
</organism>
<accession>A0ABY9AUJ2</accession>
<dbReference type="PROSITE" id="PS00211">
    <property type="entry name" value="ABC_TRANSPORTER_1"/>
    <property type="match status" value="2"/>
</dbReference>
<dbReference type="GeneID" id="79791816"/>
<sequence length="576" mass="61153">MATFNADNRPPSSRSAPRAASSFSDQTLSSHGAEGTASRLQLRQVQWCPPGGEPLWAEPPTLSLPPGVTGLVGDNGVGKSVLLSIAAGVLQPSSGNVLCTGTLRAVGQHPPGATLAALAGLDRELEALRRLECGLGSAEDLLLADGRWDWPARWRQALEGAGLGHLPGDADASRLSGGERARVALAGTFFSQAEVLLLDEPTNHLDGEARRWLRQALDGGRGGPRAVLVASHDRALLEGADRIAELSPRGLRLYGGGWSAYAARKAAETQAAHEALRQARAQRDGALRELRRQQQAQARRTARGSASRRDANQSPLVLDRMKDQAEAHAGREGVRRQQVRERIEESVREAFARVGPEAAVALPLPASAIPPGKPVLRLEGAVPPFGPKTPLDGLWSGPVRIAVTGPNGCGKSSLLRMLAGHLVPVAGRVVCQVRSVWLDQDARALLPPERSVMEVLALAESPLPTAELRTRLAQLGLDADRVQRPSGSLSGGERVRAALARALWGGAPAQLLLLDEPSNHLDARAVQALQEALSSFTGAMVVVSHDRHFLQALAPQVAWSWEDGRWNLDGVLEPAG</sequence>
<evidence type="ECO:0000313" key="8">
    <source>
        <dbReference type="Proteomes" id="UP001242732"/>
    </source>
</evidence>
<name>A0ABY9AUJ2_PARCI</name>
<reference evidence="7 8" key="1">
    <citation type="submission" date="2023-06" db="EMBL/GenBank/DDBJ databases">
        <authorList>
            <person name="Ham H."/>
            <person name="Park D.S."/>
        </authorList>
    </citation>
    <scope>NUCLEOTIDE SEQUENCE [LARGE SCALE GENOMIC DNA]</scope>
    <source>
        <strain evidence="7 8">KACC 17005</strain>
    </source>
</reference>
<feature type="compositionally biased region" description="Low complexity" evidence="5">
    <location>
        <begin position="9"/>
        <end position="22"/>
    </location>
</feature>
<feature type="compositionally biased region" description="Basic and acidic residues" evidence="5">
    <location>
        <begin position="319"/>
        <end position="340"/>
    </location>
</feature>
<dbReference type="SUPFAM" id="SSF52540">
    <property type="entry name" value="P-loop containing nucleoside triphosphate hydrolases"/>
    <property type="match status" value="2"/>
</dbReference>
<dbReference type="PANTHER" id="PTHR19211:SF6">
    <property type="entry name" value="BLL7188 PROTEIN"/>
    <property type="match status" value="1"/>
</dbReference>
<feature type="compositionally biased region" description="Basic and acidic residues" evidence="5">
    <location>
        <begin position="276"/>
        <end position="292"/>
    </location>
</feature>
<evidence type="ECO:0000256" key="2">
    <source>
        <dbReference type="ARBA" id="ARBA00022737"/>
    </source>
</evidence>
<evidence type="ECO:0000259" key="6">
    <source>
        <dbReference type="PROSITE" id="PS50893"/>
    </source>
</evidence>
<evidence type="ECO:0000256" key="3">
    <source>
        <dbReference type="ARBA" id="ARBA00022741"/>
    </source>
</evidence>
<keyword evidence="1" id="KW-0472">Membrane</keyword>
<proteinExistence type="predicted"/>
<keyword evidence="8" id="KW-1185">Reference proteome</keyword>
<feature type="region of interest" description="Disordered" evidence="5">
    <location>
        <begin position="1"/>
        <end position="36"/>
    </location>
</feature>
<dbReference type="InterPro" id="IPR003593">
    <property type="entry name" value="AAA+_ATPase"/>
</dbReference>
<keyword evidence="4 7" id="KW-0067">ATP-binding</keyword>
<dbReference type="InterPro" id="IPR017871">
    <property type="entry name" value="ABC_transporter-like_CS"/>
</dbReference>
<keyword evidence="1" id="KW-1003">Cell membrane</keyword>
<evidence type="ECO:0000256" key="5">
    <source>
        <dbReference type="SAM" id="MobiDB-lite"/>
    </source>
</evidence>